<keyword evidence="15" id="KW-1185">Reference proteome</keyword>
<reference evidence="14" key="2">
    <citation type="submission" date="2021-04" db="EMBL/GenBank/DDBJ databases">
        <title>Complete Genome and methylome analysis of Thiothrix fructosivorans ATCC 49748.</title>
        <authorList>
            <person name="Fomenkov A."/>
            <person name="Sun L."/>
            <person name="Vincze T."/>
            <person name="Grabovich M.Y."/>
            <person name="Roberts R.J."/>
        </authorList>
    </citation>
    <scope>NUCLEOTIDE SEQUENCE</scope>
    <source>
        <strain evidence="14">ATCC 49748</strain>
    </source>
</reference>
<evidence type="ECO:0000256" key="11">
    <source>
        <dbReference type="ARBA" id="ARBA00023317"/>
    </source>
</evidence>
<keyword evidence="4" id="KW-0808">Transferase</keyword>
<evidence type="ECO:0000313" key="13">
    <source>
        <dbReference type="EMBL" id="MBO0614773.1"/>
    </source>
</evidence>
<comment type="pathway">
    <text evidence="1">Carbohydrate degradation; glycolysis; pyruvate from D-glyceraldehyde 3-phosphate: step 5/5.</text>
</comment>
<dbReference type="EMBL" id="CP072748">
    <property type="protein sequence ID" value="QTX09590.1"/>
    <property type="molecule type" value="Genomic_DNA"/>
</dbReference>
<dbReference type="Pfam" id="PF00224">
    <property type="entry name" value="PK"/>
    <property type="match status" value="2"/>
</dbReference>
<evidence type="ECO:0000256" key="9">
    <source>
        <dbReference type="ARBA" id="ARBA00022842"/>
    </source>
</evidence>
<dbReference type="UniPathway" id="UPA00109">
    <property type="reaction ID" value="UER00188"/>
</dbReference>
<dbReference type="AlphaFoldDB" id="A0A8B0SGM8"/>
<keyword evidence="8" id="KW-0067">ATP-binding</keyword>
<protein>
    <recommendedName>
        <fullName evidence="3">pyruvate kinase</fullName>
        <ecNumber evidence="3">2.7.1.40</ecNumber>
    </recommendedName>
</protein>
<evidence type="ECO:0000256" key="4">
    <source>
        <dbReference type="ARBA" id="ARBA00022679"/>
    </source>
</evidence>
<accession>A0A8B0SGM8</accession>
<dbReference type="PANTHER" id="PTHR11817">
    <property type="entry name" value="PYRUVATE KINASE"/>
    <property type="match status" value="1"/>
</dbReference>
<evidence type="ECO:0000256" key="8">
    <source>
        <dbReference type="ARBA" id="ARBA00022840"/>
    </source>
</evidence>
<feature type="domain" description="Pyruvate kinase barrel" evidence="12">
    <location>
        <begin position="125"/>
        <end position="211"/>
    </location>
</feature>
<evidence type="ECO:0000313" key="15">
    <source>
        <dbReference type="Proteomes" id="UP000664466"/>
    </source>
</evidence>
<keyword evidence="7 14" id="KW-0418">Kinase</keyword>
<dbReference type="GO" id="GO:0004743">
    <property type="term" value="F:pyruvate kinase activity"/>
    <property type="evidence" value="ECO:0007669"/>
    <property type="project" value="UniProtKB-EC"/>
</dbReference>
<evidence type="ECO:0000256" key="2">
    <source>
        <dbReference type="ARBA" id="ARBA00008663"/>
    </source>
</evidence>
<keyword evidence="11 14" id="KW-0670">Pyruvate</keyword>
<sequence length="608" mass="66397">MDAKHLLDHLIWIRRQAVVFAAHYPGLDGVAATHQASAYNLLHYLSVRSHELRELQLGLIERGLSSLGILESHTLATLNSVIAALQCLQGEAPSEAPAAPVSVAASSELLERSTTALFGLRPAHRDVRIMVTMPSEAADSQVLISNLLETGMDVMRINCAHDNADTWQQMIGNLRLAEASTGKIGKIQLDLAGPKLRTGTIRAVGRIIKLKPLRDLFGHVYMPGRIWLVPEGEDAVAEDFPTLQVSGTVLAETRPGDYILLTDAREARRELRIVAKHQHARLVTTEHTAYLQENTKLLFERNDKKLGEGLLINVHEVTPPLVLQVGDPLLLTRDDAAGMPAVRDATGVPIQPARIHCTLDEAFSAVQVGQQVWLDDGKIGGTVESSDGAMIGLRITHTSPGGAKLREEKGINFPDTVFHTSALTAKDIADLEAMAGKVDMVALSFVRTPQDVADLQAHLQRLGIPDTGIILKIENRAAFENLPAILLTALRSSTVGVMIARGDLAVEVGFERLSEVQEEILWLCEAAHIPVIWATQILESMAKKGAPSRAEISDAAMSIRAECAMLNKGPHIVETVRFLDGIMQRMESHYHKRRLMMRPLNVCRNGGL</sequence>
<evidence type="ECO:0000256" key="5">
    <source>
        <dbReference type="ARBA" id="ARBA00022723"/>
    </source>
</evidence>
<evidence type="ECO:0000256" key="1">
    <source>
        <dbReference type="ARBA" id="ARBA00004997"/>
    </source>
</evidence>
<dbReference type="InterPro" id="IPR001697">
    <property type="entry name" value="Pyr_Knase"/>
</dbReference>
<dbReference type="EC" id="2.7.1.40" evidence="3"/>
<dbReference type="RefSeq" id="WP_207252475.1">
    <property type="nucleotide sequence ID" value="NZ_JAFMPM010000008.1"/>
</dbReference>
<proteinExistence type="inferred from homology"/>
<dbReference type="GO" id="GO:0016301">
    <property type="term" value="F:kinase activity"/>
    <property type="evidence" value="ECO:0007669"/>
    <property type="project" value="UniProtKB-KW"/>
</dbReference>
<keyword evidence="9" id="KW-0460">Magnesium</keyword>
<dbReference type="NCBIfam" id="NF011314">
    <property type="entry name" value="PRK14725.1"/>
    <property type="match status" value="1"/>
</dbReference>
<keyword evidence="6" id="KW-0547">Nucleotide-binding</keyword>
<comment type="similarity">
    <text evidence="2">Belongs to the pyruvate kinase family.</text>
</comment>
<dbReference type="InterPro" id="IPR015793">
    <property type="entry name" value="Pyrv_Knase_brl"/>
</dbReference>
<dbReference type="InterPro" id="IPR015813">
    <property type="entry name" value="Pyrv/PenolPyrv_kinase-like_dom"/>
</dbReference>
<dbReference type="Gene3D" id="3.20.20.60">
    <property type="entry name" value="Phosphoenolpyruvate-binding domains"/>
    <property type="match status" value="2"/>
</dbReference>
<dbReference type="EMBL" id="JAFMPM010000008">
    <property type="protein sequence ID" value="MBO0614773.1"/>
    <property type="molecule type" value="Genomic_DNA"/>
</dbReference>
<dbReference type="InterPro" id="IPR040442">
    <property type="entry name" value="Pyrv_kinase-like_dom_sf"/>
</dbReference>
<gene>
    <name evidence="14" type="ORF">J1836_013280</name>
    <name evidence="13" type="ORF">J1836_17890</name>
</gene>
<keyword evidence="10" id="KW-0324">Glycolysis</keyword>
<dbReference type="GO" id="GO:0005524">
    <property type="term" value="F:ATP binding"/>
    <property type="evidence" value="ECO:0007669"/>
    <property type="project" value="UniProtKB-KW"/>
</dbReference>
<evidence type="ECO:0000256" key="6">
    <source>
        <dbReference type="ARBA" id="ARBA00022741"/>
    </source>
</evidence>
<dbReference type="GO" id="GO:0030955">
    <property type="term" value="F:potassium ion binding"/>
    <property type="evidence" value="ECO:0007669"/>
    <property type="project" value="InterPro"/>
</dbReference>
<dbReference type="SUPFAM" id="SSF51621">
    <property type="entry name" value="Phosphoenolpyruvate/pyruvate domain"/>
    <property type="match status" value="1"/>
</dbReference>
<dbReference type="GO" id="GO:0000287">
    <property type="term" value="F:magnesium ion binding"/>
    <property type="evidence" value="ECO:0007669"/>
    <property type="project" value="InterPro"/>
</dbReference>
<evidence type="ECO:0000313" key="14">
    <source>
        <dbReference type="EMBL" id="QTX09590.1"/>
    </source>
</evidence>
<feature type="domain" description="Pyruvate kinase barrel" evidence="12">
    <location>
        <begin position="353"/>
        <end position="566"/>
    </location>
</feature>
<reference evidence="13 15" key="1">
    <citation type="submission" date="2021-03" db="EMBL/GenBank/DDBJ databases">
        <title>Draft genome and methylome analysis of Thiotrix fructosivoruns ATCC 49748.</title>
        <authorList>
            <person name="Fomenkov A."/>
            <person name="Grabovich M.Y."/>
            <person name="Roberts R.J."/>
        </authorList>
    </citation>
    <scope>NUCLEOTIDE SEQUENCE [LARGE SCALE GENOMIC DNA]</scope>
    <source>
        <strain evidence="13 15">ATCC 49748</strain>
    </source>
</reference>
<keyword evidence="5" id="KW-0479">Metal-binding</keyword>
<dbReference type="SUPFAM" id="SSF50800">
    <property type="entry name" value="PK beta-barrel domain-like"/>
    <property type="match status" value="1"/>
</dbReference>
<evidence type="ECO:0000256" key="3">
    <source>
        <dbReference type="ARBA" id="ARBA00012142"/>
    </source>
</evidence>
<organism evidence="14">
    <name type="scientific">Thiothrix fructosivorans</name>
    <dbReference type="NCBI Taxonomy" id="111770"/>
    <lineage>
        <taxon>Bacteria</taxon>
        <taxon>Pseudomonadati</taxon>
        <taxon>Pseudomonadota</taxon>
        <taxon>Gammaproteobacteria</taxon>
        <taxon>Thiotrichales</taxon>
        <taxon>Thiotrichaceae</taxon>
        <taxon>Thiothrix</taxon>
    </lineage>
</organism>
<evidence type="ECO:0000256" key="10">
    <source>
        <dbReference type="ARBA" id="ARBA00023152"/>
    </source>
</evidence>
<dbReference type="InterPro" id="IPR011037">
    <property type="entry name" value="Pyrv_Knase-like_insert_dom_sf"/>
</dbReference>
<dbReference type="Proteomes" id="UP000664466">
    <property type="component" value="Unassembled WGS sequence"/>
</dbReference>
<evidence type="ECO:0000259" key="12">
    <source>
        <dbReference type="Pfam" id="PF00224"/>
    </source>
</evidence>
<name>A0A8B0SGM8_9GAMM</name>
<evidence type="ECO:0000256" key="7">
    <source>
        <dbReference type="ARBA" id="ARBA00022777"/>
    </source>
</evidence>